<dbReference type="InterPro" id="IPR044609">
    <property type="entry name" value="FKBP2/11"/>
</dbReference>
<dbReference type="InterPro" id="IPR046357">
    <property type="entry name" value="PPIase_dom_sf"/>
</dbReference>
<organism evidence="8">
    <name type="scientific">Puccinia triticina (isolate 1-1 / race 1 (BBBD))</name>
    <name type="common">Brown leaf rust fungus</name>
    <dbReference type="NCBI Taxonomy" id="630390"/>
    <lineage>
        <taxon>Eukaryota</taxon>
        <taxon>Fungi</taxon>
        <taxon>Dikarya</taxon>
        <taxon>Basidiomycota</taxon>
        <taxon>Pucciniomycotina</taxon>
        <taxon>Pucciniomycetes</taxon>
        <taxon>Pucciniales</taxon>
        <taxon>Pucciniaceae</taxon>
        <taxon>Puccinia</taxon>
    </lineage>
</organism>
<evidence type="ECO:0000256" key="3">
    <source>
        <dbReference type="ARBA" id="ARBA00023110"/>
    </source>
</evidence>
<dbReference type="GO" id="GO:0003755">
    <property type="term" value="F:peptidyl-prolyl cis-trans isomerase activity"/>
    <property type="evidence" value="ECO:0007669"/>
    <property type="project" value="UniProtKB-KW"/>
</dbReference>
<protein>
    <recommendedName>
        <fullName evidence="2 5">peptidylprolyl isomerase</fullName>
        <ecNumber evidence="2 5">5.2.1.8</ecNumber>
    </recommendedName>
</protein>
<sequence length="146" mass="15964">MFLKPSFATAILLLALIQSFALASEPKKQLQIGVKYKPDKCDIKTQNGDHLSMHYTGTLESGEKFDSSRDRDQPFEFTLGKKQVIAGWDQGLLDMCIGEKRKLIIPPNMAYGESGAGGVIPGGATLIFDVELLDITNRKAAPHADL</sequence>
<evidence type="ECO:0000256" key="6">
    <source>
        <dbReference type="SAM" id="SignalP"/>
    </source>
</evidence>
<dbReference type="AlphaFoldDB" id="A0A180GFT8"/>
<keyword evidence="6" id="KW-0732">Signal</keyword>
<dbReference type="EC" id="5.2.1.8" evidence="2 5"/>
<dbReference type="EnsemblFungi" id="PTTG_04247-t43_1">
    <property type="protein sequence ID" value="PTTG_04247-t43_1-p1"/>
    <property type="gene ID" value="PTTG_04247"/>
</dbReference>
<reference evidence="8" key="1">
    <citation type="submission" date="2009-11" db="EMBL/GenBank/DDBJ databases">
        <authorList>
            <consortium name="The Broad Institute Genome Sequencing Platform"/>
            <person name="Ward D."/>
            <person name="Feldgarden M."/>
            <person name="Earl A."/>
            <person name="Young S.K."/>
            <person name="Zeng Q."/>
            <person name="Koehrsen M."/>
            <person name="Alvarado L."/>
            <person name="Berlin A."/>
            <person name="Bochicchio J."/>
            <person name="Borenstein D."/>
            <person name="Chapman S.B."/>
            <person name="Chen Z."/>
            <person name="Engels R."/>
            <person name="Freedman E."/>
            <person name="Gellesch M."/>
            <person name="Goldberg J."/>
            <person name="Griggs A."/>
            <person name="Gujja S."/>
            <person name="Heilman E."/>
            <person name="Heiman D."/>
            <person name="Hepburn T."/>
            <person name="Howarth C."/>
            <person name="Jen D."/>
            <person name="Larson L."/>
            <person name="Lewis B."/>
            <person name="Mehta T."/>
            <person name="Park D."/>
            <person name="Pearson M."/>
            <person name="Roberts A."/>
            <person name="Saif S."/>
            <person name="Shea T."/>
            <person name="Shenoy N."/>
            <person name="Sisk P."/>
            <person name="Stolte C."/>
            <person name="Sykes S."/>
            <person name="Thomson T."/>
            <person name="Walk T."/>
            <person name="White J."/>
            <person name="Yandava C."/>
            <person name="Izard J."/>
            <person name="Baranova O.V."/>
            <person name="Blanton J.M."/>
            <person name="Tanner A.C."/>
            <person name="Dewhirst F.E."/>
            <person name="Haas B."/>
            <person name="Nusbaum C."/>
            <person name="Birren B."/>
        </authorList>
    </citation>
    <scope>NUCLEOTIDE SEQUENCE [LARGE SCALE GENOMIC DNA]</scope>
    <source>
        <strain evidence="8">1-1 BBBD Race 1</strain>
    </source>
</reference>
<comment type="catalytic activity">
    <reaction evidence="1 5">
        <text>[protein]-peptidylproline (omega=180) = [protein]-peptidylproline (omega=0)</text>
        <dbReference type="Rhea" id="RHEA:16237"/>
        <dbReference type="Rhea" id="RHEA-COMP:10747"/>
        <dbReference type="Rhea" id="RHEA-COMP:10748"/>
        <dbReference type="ChEBI" id="CHEBI:83833"/>
        <dbReference type="ChEBI" id="CHEBI:83834"/>
        <dbReference type="EC" id="5.2.1.8"/>
    </reaction>
</comment>
<dbReference type="SUPFAM" id="SSF54534">
    <property type="entry name" value="FKBP-like"/>
    <property type="match status" value="1"/>
</dbReference>
<feature type="chain" id="PRO_5008109878" description="peptidylprolyl isomerase" evidence="6">
    <location>
        <begin position="24"/>
        <end position="146"/>
    </location>
</feature>
<proteinExistence type="predicted"/>
<feature type="domain" description="PPIase FKBP-type" evidence="7">
    <location>
        <begin position="48"/>
        <end position="136"/>
    </location>
</feature>
<gene>
    <name evidence="8" type="ORF">PTTG_04247</name>
</gene>
<evidence type="ECO:0000313" key="8">
    <source>
        <dbReference type="EMBL" id="OAV91597.1"/>
    </source>
</evidence>
<evidence type="ECO:0000259" key="7">
    <source>
        <dbReference type="PROSITE" id="PS50059"/>
    </source>
</evidence>
<evidence type="ECO:0000256" key="4">
    <source>
        <dbReference type="ARBA" id="ARBA00023235"/>
    </source>
</evidence>
<accession>A0A180GFT8</accession>
<dbReference type="OrthoDB" id="1902587at2759"/>
<dbReference type="Gene3D" id="3.10.50.40">
    <property type="match status" value="1"/>
</dbReference>
<dbReference type="GO" id="GO:0005783">
    <property type="term" value="C:endoplasmic reticulum"/>
    <property type="evidence" value="ECO:0007669"/>
    <property type="project" value="TreeGrafter"/>
</dbReference>
<name>A0A180GFT8_PUCT1</name>
<reference evidence="8" key="2">
    <citation type="submission" date="2016-05" db="EMBL/GenBank/DDBJ databases">
        <title>Comparative analysis highlights variable genome content of wheat rusts and divergence of the mating loci.</title>
        <authorList>
            <person name="Cuomo C.A."/>
            <person name="Bakkeren G."/>
            <person name="Szabo L."/>
            <person name="Khalil H."/>
            <person name="Joly D."/>
            <person name="Goldberg J."/>
            <person name="Young S."/>
            <person name="Zeng Q."/>
            <person name="Fellers J."/>
        </authorList>
    </citation>
    <scope>NUCLEOTIDE SEQUENCE [LARGE SCALE GENOMIC DNA]</scope>
    <source>
        <strain evidence="8">1-1 BBBD Race 1</strain>
    </source>
</reference>
<keyword evidence="10" id="KW-1185">Reference proteome</keyword>
<dbReference type="EMBL" id="ADAS02000078">
    <property type="protein sequence ID" value="OAV91597.1"/>
    <property type="molecule type" value="Genomic_DNA"/>
</dbReference>
<dbReference type="PROSITE" id="PS50059">
    <property type="entry name" value="FKBP_PPIASE"/>
    <property type="match status" value="1"/>
</dbReference>
<dbReference type="PANTHER" id="PTHR45779">
    <property type="entry name" value="PEPTIDYLPROLYL ISOMERASE"/>
    <property type="match status" value="1"/>
</dbReference>
<dbReference type="Proteomes" id="UP000005240">
    <property type="component" value="Unassembled WGS sequence"/>
</dbReference>
<feature type="signal peptide" evidence="6">
    <location>
        <begin position="1"/>
        <end position="23"/>
    </location>
</feature>
<keyword evidence="3 5" id="KW-0697">Rotamase</keyword>
<dbReference type="Pfam" id="PF00254">
    <property type="entry name" value="FKBP_C"/>
    <property type="match status" value="1"/>
</dbReference>
<keyword evidence="4 5" id="KW-0413">Isomerase</keyword>
<evidence type="ECO:0000256" key="2">
    <source>
        <dbReference type="ARBA" id="ARBA00013194"/>
    </source>
</evidence>
<dbReference type="VEuPathDB" id="FungiDB:PTTG_04247"/>
<dbReference type="InterPro" id="IPR001179">
    <property type="entry name" value="PPIase_FKBP_dom"/>
</dbReference>
<dbReference type="FunFam" id="3.10.50.40:FF:000006">
    <property type="entry name" value="Peptidyl-prolyl cis-trans isomerase"/>
    <property type="match status" value="1"/>
</dbReference>
<evidence type="ECO:0000256" key="5">
    <source>
        <dbReference type="PROSITE-ProRule" id="PRU00277"/>
    </source>
</evidence>
<evidence type="ECO:0000313" key="9">
    <source>
        <dbReference type="EnsemblFungi" id="PTTG_04247-t43_1-p1"/>
    </source>
</evidence>
<evidence type="ECO:0000313" key="10">
    <source>
        <dbReference type="Proteomes" id="UP000005240"/>
    </source>
</evidence>
<reference evidence="9" key="4">
    <citation type="submission" date="2025-05" db="UniProtKB">
        <authorList>
            <consortium name="EnsemblFungi"/>
        </authorList>
    </citation>
    <scope>IDENTIFICATION</scope>
    <source>
        <strain evidence="9">isolate 1-1 / race 1 (BBBD)</strain>
    </source>
</reference>
<reference evidence="9 10" key="3">
    <citation type="journal article" date="2017" name="G3 (Bethesda)">
        <title>Comparative analysis highlights variable genome content of wheat rusts and divergence of the mating loci.</title>
        <authorList>
            <person name="Cuomo C.A."/>
            <person name="Bakkeren G."/>
            <person name="Khalil H.B."/>
            <person name="Panwar V."/>
            <person name="Joly D."/>
            <person name="Linning R."/>
            <person name="Sakthikumar S."/>
            <person name="Song X."/>
            <person name="Adiconis X."/>
            <person name="Fan L."/>
            <person name="Goldberg J.M."/>
            <person name="Levin J.Z."/>
            <person name="Young S."/>
            <person name="Zeng Q."/>
            <person name="Anikster Y."/>
            <person name="Bruce M."/>
            <person name="Wang M."/>
            <person name="Yin C."/>
            <person name="McCallum B."/>
            <person name="Szabo L.J."/>
            <person name="Hulbert S."/>
            <person name="Chen X."/>
            <person name="Fellers J.P."/>
        </authorList>
    </citation>
    <scope>NUCLEOTIDE SEQUENCE</scope>
    <source>
        <strain evidence="9">isolate 1-1 / race 1 (BBBD)</strain>
        <strain evidence="10">Isolate 1-1 / race 1 (BBBD)</strain>
    </source>
</reference>
<dbReference type="PANTHER" id="PTHR45779:SF7">
    <property type="entry name" value="PEPTIDYLPROLYL ISOMERASE"/>
    <property type="match status" value="1"/>
</dbReference>
<evidence type="ECO:0000256" key="1">
    <source>
        <dbReference type="ARBA" id="ARBA00000971"/>
    </source>
</evidence>